<dbReference type="Pfam" id="PF00589">
    <property type="entry name" value="Phage_integrase"/>
    <property type="match status" value="1"/>
</dbReference>
<evidence type="ECO:0000313" key="7">
    <source>
        <dbReference type="Proteomes" id="UP001596215"/>
    </source>
</evidence>
<dbReference type="InterPro" id="IPR038488">
    <property type="entry name" value="Integrase_DNA-bd_sf"/>
</dbReference>
<dbReference type="PANTHER" id="PTHR30629">
    <property type="entry name" value="PROPHAGE INTEGRASE"/>
    <property type="match status" value="1"/>
</dbReference>
<dbReference type="InterPro" id="IPR050808">
    <property type="entry name" value="Phage_Integrase"/>
</dbReference>
<comment type="caution">
    <text evidence="6">The sequence shown here is derived from an EMBL/GenBank/DDBJ whole genome shotgun (WGS) entry which is preliminary data.</text>
</comment>
<dbReference type="InterPro" id="IPR053876">
    <property type="entry name" value="Phage_int_M"/>
</dbReference>
<keyword evidence="7" id="KW-1185">Reference proteome</keyword>
<organism evidence="6 7">
    <name type="scientific">Tatumella punctata</name>
    <dbReference type="NCBI Taxonomy" id="399969"/>
    <lineage>
        <taxon>Bacteria</taxon>
        <taxon>Pseudomonadati</taxon>
        <taxon>Pseudomonadota</taxon>
        <taxon>Gammaproteobacteria</taxon>
        <taxon>Enterobacterales</taxon>
        <taxon>Erwiniaceae</taxon>
        <taxon>Tatumella</taxon>
    </lineage>
</organism>
<keyword evidence="4" id="KW-0233">DNA recombination</keyword>
<accession>A0ABW1VQM6</accession>
<protein>
    <submittedName>
        <fullName evidence="6">Tyrosine-type recombinase/integrase</fullName>
    </submittedName>
</protein>
<sequence length="395" mass="44184">MALSDTKLRKISGKPYDGQAELPDGLGLSARISPKGLITFQLRYRIAGSYQRLRLGNYPDMTLKDARDKAAYYRSILARGDDPAVVKLMESETQSLRPSVKKLIDLWMKSPEAEDLVKQDYWKRALDRHVVPAAGKMIVDDMTLQHWLPVFNEIRISGAPVMAGSILGRMKQIINFGIRNGLVSSNVLSPLSVNDVGKPPKVKSRYLNDAEIGLFWNAIADTRMSHQNQIFTRLMLLTGCRGVELRTAEKGDFDLHARIWSVPEKSSKTRVAFRRGLSDLSVDLLREAFSLYPDFKQVFPPAGEKEDRPMANSVLVSLATQAGKAMGVSDWSMHDLRRTCKTKMAELGVAPHVSEKILGHKLTGMLAVYDRHEYIAEQKEAADLWAGEVLKCSAK</sequence>
<reference evidence="7" key="1">
    <citation type="journal article" date="2019" name="Int. J. Syst. Evol. Microbiol.">
        <title>The Global Catalogue of Microorganisms (GCM) 10K type strain sequencing project: providing services to taxonomists for standard genome sequencing and annotation.</title>
        <authorList>
            <consortium name="The Broad Institute Genomics Platform"/>
            <consortium name="The Broad Institute Genome Sequencing Center for Infectious Disease"/>
            <person name="Wu L."/>
            <person name="Ma J."/>
        </authorList>
    </citation>
    <scope>NUCLEOTIDE SEQUENCE [LARGE SCALE GENOMIC DNA]</scope>
    <source>
        <strain evidence="7">CGMCC 4.1530</strain>
    </source>
</reference>
<dbReference type="InterPro" id="IPR002104">
    <property type="entry name" value="Integrase_catalytic"/>
</dbReference>
<name>A0ABW1VQM6_9GAMM</name>
<dbReference type="Proteomes" id="UP001596215">
    <property type="component" value="Unassembled WGS sequence"/>
</dbReference>
<comment type="similarity">
    <text evidence="1">Belongs to the 'phage' integrase family.</text>
</comment>
<gene>
    <name evidence="6" type="ORF">ACFP73_14800</name>
</gene>
<evidence type="ECO:0000259" key="5">
    <source>
        <dbReference type="PROSITE" id="PS51898"/>
    </source>
</evidence>
<proteinExistence type="inferred from homology"/>
<evidence type="ECO:0000256" key="1">
    <source>
        <dbReference type="ARBA" id="ARBA00008857"/>
    </source>
</evidence>
<dbReference type="RefSeq" id="WP_343876589.1">
    <property type="nucleotide sequence ID" value="NZ_BAAAFW010000008.1"/>
</dbReference>
<evidence type="ECO:0000313" key="6">
    <source>
        <dbReference type="EMBL" id="MFC6363337.1"/>
    </source>
</evidence>
<feature type="domain" description="Tyr recombinase" evidence="5">
    <location>
        <begin position="202"/>
        <end position="383"/>
    </location>
</feature>
<dbReference type="InterPro" id="IPR011010">
    <property type="entry name" value="DNA_brk_join_enz"/>
</dbReference>
<keyword evidence="2" id="KW-0229">DNA integration</keyword>
<dbReference type="InterPro" id="IPR010998">
    <property type="entry name" value="Integrase_recombinase_N"/>
</dbReference>
<dbReference type="InterPro" id="IPR025166">
    <property type="entry name" value="Integrase_DNA_bind_dom"/>
</dbReference>
<evidence type="ECO:0000256" key="2">
    <source>
        <dbReference type="ARBA" id="ARBA00022908"/>
    </source>
</evidence>
<dbReference type="PROSITE" id="PS51898">
    <property type="entry name" value="TYR_RECOMBINASE"/>
    <property type="match status" value="1"/>
</dbReference>
<dbReference type="Gene3D" id="1.10.443.10">
    <property type="entry name" value="Intergrase catalytic core"/>
    <property type="match status" value="1"/>
</dbReference>
<evidence type="ECO:0000256" key="3">
    <source>
        <dbReference type="ARBA" id="ARBA00023125"/>
    </source>
</evidence>
<dbReference type="SUPFAM" id="SSF56349">
    <property type="entry name" value="DNA breaking-rejoining enzymes"/>
    <property type="match status" value="1"/>
</dbReference>
<dbReference type="Pfam" id="PF13356">
    <property type="entry name" value="Arm-DNA-bind_3"/>
    <property type="match status" value="1"/>
</dbReference>
<dbReference type="EMBL" id="JBHSUC010000025">
    <property type="protein sequence ID" value="MFC6363337.1"/>
    <property type="molecule type" value="Genomic_DNA"/>
</dbReference>
<dbReference type="CDD" id="cd00801">
    <property type="entry name" value="INT_P4_C"/>
    <property type="match status" value="1"/>
</dbReference>
<evidence type="ECO:0000256" key="4">
    <source>
        <dbReference type="ARBA" id="ARBA00023172"/>
    </source>
</evidence>
<dbReference type="InterPro" id="IPR013762">
    <property type="entry name" value="Integrase-like_cat_sf"/>
</dbReference>
<dbReference type="Gene3D" id="3.30.160.390">
    <property type="entry name" value="Integrase, DNA-binding domain"/>
    <property type="match status" value="1"/>
</dbReference>
<dbReference type="Gene3D" id="1.10.150.130">
    <property type="match status" value="1"/>
</dbReference>
<dbReference type="Pfam" id="PF22022">
    <property type="entry name" value="Phage_int_M"/>
    <property type="match status" value="1"/>
</dbReference>
<keyword evidence="3" id="KW-0238">DNA-binding</keyword>
<dbReference type="PANTHER" id="PTHR30629:SF2">
    <property type="entry name" value="PROPHAGE INTEGRASE INTS-RELATED"/>
    <property type="match status" value="1"/>
</dbReference>